<evidence type="ECO:0000313" key="2">
    <source>
        <dbReference type="EMBL" id="GGP02695.1"/>
    </source>
</evidence>
<comment type="caution">
    <text evidence="2">The sequence shown here is derived from an EMBL/GenBank/DDBJ whole genome shotgun (WGS) entry which is preliminary data.</text>
</comment>
<reference evidence="2" key="1">
    <citation type="journal article" date="2014" name="Int. J. Syst. Evol. Microbiol.">
        <title>Complete genome sequence of Corynebacterium casei LMG S-19264T (=DSM 44701T), isolated from a smear-ripened cheese.</title>
        <authorList>
            <consortium name="US DOE Joint Genome Institute (JGI-PGF)"/>
            <person name="Walter F."/>
            <person name="Albersmeier A."/>
            <person name="Kalinowski J."/>
            <person name="Ruckert C."/>
        </authorList>
    </citation>
    <scope>NUCLEOTIDE SEQUENCE</scope>
    <source>
        <strain evidence="2">CGMCC 4.7430</strain>
    </source>
</reference>
<dbReference type="Pfam" id="PF02575">
    <property type="entry name" value="YbaB_DNA_bd"/>
    <property type="match status" value="1"/>
</dbReference>
<keyword evidence="3" id="KW-1185">Reference proteome</keyword>
<dbReference type="Gene3D" id="3.30.1310.10">
    <property type="entry name" value="Nucleoid-associated protein YbaB-like domain"/>
    <property type="match status" value="1"/>
</dbReference>
<evidence type="ECO:0000313" key="3">
    <source>
        <dbReference type="Proteomes" id="UP000660745"/>
    </source>
</evidence>
<dbReference type="RefSeq" id="WP_189137386.1">
    <property type="nucleotide sequence ID" value="NZ_BMNK01000002.1"/>
</dbReference>
<name>A0A918E2U9_9ACTN</name>
<keyword evidence="1" id="KW-0175">Coiled coil</keyword>
<protein>
    <recommendedName>
        <fullName evidence="4">YbaB/EbfC family DNA-binding protein</fullName>
    </recommendedName>
</protein>
<sequence length="104" mass="10951">MQEAQARLEALIATAERAEARVEAWSAAEFSGRADEGGIVAVTDALGTLTRLEISPRSRRRLDATNLAAAILAAITMAEEAAATARDALLADLHPAPGDVKRSR</sequence>
<dbReference type="GO" id="GO:0003677">
    <property type="term" value="F:DNA binding"/>
    <property type="evidence" value="ECO:0007669"/>
    <property type="project" value="InterPro"/>
</dbReference>
<reference evidence="2" key="2">
    <citation type="submission" date="2020-09" db="EMBL/GenBank/DDBJ databases">
        <authorList>
            <person name="Sun Q."/>
            <person name="Zhou Y."/>
        </authorList>
    </citation>
    <scope>NUCLEOTIDE SEQUENCE</scope>
    <source>
        <strain evidence="2">CGMCC 4.7430</strain>
    </source>
</reference>
<evidence type="ECO:0008006" key="4">
    <source>
        <dbReference type="Google" id="ProtNLM"/>
    </source>
</evidence>
<dbReference type="AlphaFoldDB" id="A0A918E2U9"/>
<accession>A0A918E2U9</accession>
<feature type="coiled-coil region" evidence="1">
    <location>
        <begin position="1"/>
        <end position="28"/>
    </location>
</feature>
<organism evidence="2 3">
    <name type="scientific">Nonomuraea glycinis</name>
    <dbReference type="NCBI Taxonomy" id="2047744"/>
    <lineage>
        <taxon>Bacteria</taxon>
        <taxon>Bacillati</taxon>
        <taxon>Actinomycetota</taxon>
        <taxon>Actinomycetes</taxon>
        <taxon>Streptosporangiales</taxon>
        <taxon>Streptosporangiaceae</taxon>
        <taxon>Nonomuraea</taxon>
    </lineage>
</organism>
<dbReference type="EMBL" id="BMNK01000002">
    <property type="protein sequence ID" value="GGP02695.1"/>
    <property type="molecule type" value="Genomic_DNA"/>
</dbReference>
<proteinExistence type="predicted"/>
<dbReference type="InterPro" id="IPR004401">
    <property type="entry name" value="YbaB/EbfC"/>
</dbReference>
<dbReference type="SUPFAM" id="SSF82607">
    <property type="entry name" value="YbaB-like"/>
    <property type="match status" value="1"/>
</dbReference>
<gene>
    <name evidence="2" type="ORF">GCM10012278_10940</name>
</gene>
<evidence type="ECO:0000256" key="1">
    <source>
        <dbReference type="SAM" id="Coils"/>
    </source>
</evidence>
<dbReference type="Proteomes" id="UP000660745">
    <property type="component" value="Unassembled WGS sequence"/>
</dbReference>
<dbReference type="InterPro" id="IPR036894">
    <property type="entry name" value="YbaB-like_sf"/>
</dbReference>